<sequence length="395" mass="42729">MEQFEYEGNMSAEPNVEPSTPITDETQKDVLKCYVCEKDTSGAHMCIKCDKHIHVICGTTVSEEGYGSKVVCPNCKIDTNRVRHRSGAMDSQLKQANTMIARSKKELGTAEVGQTVAVPIPMFDRGKGDSRNLLGRVIEVNDKGNAVVATRFGQLLGTFGTNEMGICKQNLILEEEINCETTLSVREAATHQSLSGVKCGSNDYNPIRQTCCNGVVSTPAGWSCCSAQAYNLELSVCCQGVVHSKNGSSCCKDQAYYPILETCCIDALYPVRDGHCCGNNIYDPTTEKCCEGSINQNVEPEYQCCADKAYSPASETCCFGKLFSPEGLGCCGDQTYIPQEETCCNGTVTEPSGVSCCGKLSYDPADQTCCNGAIKGANFVCFGNTHEIISKYFVK</sequence>
<accession>A0A8S3Q669</accession>
<dbReference type="InterPro" id="IPR057560">
    <property type="entry name" value="Znf_SCAND3"/>
</dbReference>
<feature type="domain" description="Galaxin-like repeats" evidence="3">
    <location>
        <begin position="275"/>
        <end position="377"/>
    </location>
</feature>
<dbReference type="Pfam" id="PF24748">
    <property type="entry name" value="Galaxin_repeat"/>
    <property type="match status" value="1"/>
</dbReference>
<proteinExistence type="predicted"/>
<dbReference type="InterPro" id="IPR055284">
    <property type="entry name" value="Galaxin-like"/>
</dbReference>
<dbReference type="AlphaFoldDB" id="A0A8S3Q669"/>
<keyword evidence="5" id="KW-1185">Reference proteome</keyword>
<dbReference type="Proteomes" id="UP000683360">
    <property type="component" value="Unassembled WGS sequence"/>
</dbReference>
<name>A0A8S3Q669_MYTED</name>
<organism evidence="4 5">
    <name type="scientific">Mytilus edulis</name>
    <name type="common">Blue mussel</name>
    <dbReference type="NCBI Taxonomy" id="6550"/>
    <lineage>
        <taxon>Eukaryota</taxon>
        <taxon>Metazoa</taxon>
        <taxon>Spiralia</taxon>
        <taxon>Lophotrochozoa</taxon>
        <taxon>Mollusca</taxon>
        <taxon>Bivalvia</taxon>
        <taxon>Autobranchia</taxon>
        <taxon>Pteriomorphia</taxon>
        <taxon>Mytilida</taxon>
        <taxon>Mytiloidea</taxon>
        <taxon>Mytilidae</taxon>
        <taxon>Mytilinae</taxon>
        <taxon>Mytilus</taxon>
    </lineage>
</organism>
<feature type="domain" description="SCAN" evidence="2">
    <location>
        <begin position="41"/>
        <end position="87"/>
    </location>
</feature>
<protein>
    <submittedName>
        <fullName evidence="4">Uncharacterized protein</fullName>
    </submittedName>
</protein>
<gene>
    <name evidence="4" type="ORF">MEDL_5587</name>
</gene>
<dbReference type="EMBL" id="CAJPWZ010000321">
    <property type="protein sequence ID" value="CAG2190271.1"/>
    <property type="molecule type" value="Genomic_DNA"/>
</dbReference>
<dbReference type="PANTHER" id="PTHR34490">
    <property type="entry name" value="PROTEIN CBG12054-RELATED"/>
    <property type="match status" value="1"/>
</dbReference>
<evidence type="ECO:0000256" key="1">
    <source>
        <dbReference type="SAM" id="MobiDB-lite"/>
    </source>
</evidence>
<feature type="region of interest" description="Disordered" evidence="1">
    <location>
        <begin position="1"/>
        <end position="23"/>
    </location>
</feature>
<evidence type="ECO:0000259" key="3">
    <source>
        <dbReference type="Pfam" id="PF24748"/>
    </source>
</evidence>
<dbReference type="OrthoDB" id="6103064at2759"/>
<dbReference type="InterPro" id="IPR056601">
    <property type="entry name" value="Galaxin_dom"/>
</dbReference>
<reference evidence="4" key="1">
    <citation type="submission" date="2021-03" db="EMBL/GenBank/DDBJ databases">
        <authorList>
            <person name="Bekaert M."/>
        </authorList>
    </citation>
    <scope>NUCLEOTIDE SEQUENCE</scope>
</reference>
<dbReference type="PANTHER" id="PTHR34490:SF1">
    <property type="entry name" value="GALAXIN-LIKE"/>
    <property type="match status" value="1"/>
</dbReference>
<comment type="caution">
    <text evidence="4">The sequence shown here is derived from an EMBL/GenBank/DDBJ whole genome shotgun (WGS) entry which is preliminary data.</text>
</comment>
<evidence type="ECO:0000259" key="2">
    <source>
        <dbReference type="Pfam" id="PF23663"/>
    </source>
</evidence>
<evidence type="ECO:0000313" key="5">
    <source>
        <dbReference type="Proteomes" id="UP000683360"/>
    </source>
</evidence>
<dbReference type="Pfam" id="PF23663">
    <property type="entry name" value="Znf_SCAND3"/>
    <property type="match status" value="1"/>
</dbReference>
<evidence type="ECO:0000313" key="4">
    <source>
        <dbReference type="EMBL" id="CAG2190271.1"/>
    </source>
</evidence>